<dbReference type="KEGG" id="amy:ADJ76_06830"/>
<accession>A0AAP9Y810</accession>
<evidence type="ECO:0000313" key="4">
    <source>
        <dbReference type="Proteomes" id="UP000595220"/>
    </source>
</evidence>
<evidence type="ECO:0000256" key="2">
    <source>
        <dbReference type="SAM" id="Phobius"/>
    </source>
</evidence>
<feature type="region of interest" description="Disordered" evidence="1">
    <location>
        <begin position="1"/>
        <end position="30"/>
    </location>
</feature>
<sequence>MSDQHTPIEHQVPKPGGNTGSVHGEVPLIRKKSELTPEEYKRQRTNLIFMVILVVLVFFGALAFFMLKDTLLGGVALAAPAAAAFPLLA</sequence>
<dbReference type="AlphaFoldDB" id="A0AAP9Y810"/>
<gene>
    <name evidence="3" type="ORF">I6H42_08585</name>
</gene>
<protein>
    <submittedName>
        <fullName evidence="3">Transporter</fullName>
    </submittedName>
</protein>
<dbReference type="RefSeq" id="WP_050695358.1">
    <property type="nucleotide sequence ID" value="NZ_CP012072.1"/>
</dbReference>
<keyword evidence="2" id="KW-0472">Membrane</keyword>
<evidence type="ECO:0000313" key="3">
    <source>
        <dbReference type="EMBL" id="QQC43806.1"/>
    </source>
</evidence>
<feature type="compositionally biased region" description="Basic and acidic residues" evidence="1">
    <location>
        <begin position="1"/>
        <end position="12"/>
    </location>
</feature>
<reference evidence="3 4" key="1">
    <citation type="submission" date="2020-12" db="EMBL/GenBank/DDBJ databases">
        <title>FDA dAtabase for Regulatory Grade micrObial Sequences (FDA-ARGOS): Supporting development and validation of Infectious Disease Dx tests.</title>
        <authorList>
            <person name="Sproer C."/>
            <person name="Gronow S."/>
            <person name="Severitt S."/>
            <person name="Schroder I."/>
            <person name="Tallon L."/>
            <person name="Sadzewicz L."/>
            <person name="Zhao X."/>
            <person name="Boylan J."/>
            <person name="Ott S."/>
            <person name="Bowen H."/>
            <person name="Vavikolanu K."/>
            <person name="Mehta A."/>
            <person name="Aluvathingal J."/>
            <person name="Nadendla S."/>
            <person name="Lowell S."/>
            <person name="Myers T."/>
            <person name="Yan Y."/>
            <person name="Sichtig H."/>
        </authorList>
    </citation>
    <scope>NUCLEOTIDE SEQUENCE [LARGE SCALE GENOMIC DNA]</scope>
    <source>
        <strain evidence="3 4">FDAARGOS_985</strain>
    </source>
</reference>
<keyword evidence="4" id="KW-1185">Reference proteome</keyword>
<dbReference type="EMBL" id="CP066065">
    <property type="protein sequence ID" value="QQC43806.1"/>
    <property type="molecule type" value="Genomic_DNA"/>
</dbReference>
<keyword evidence="2" id="KW-1133">Transmembrane helix</keyword>
<organism evidence="3 4">
    <name type="scientific">Schaalia meyeri</name>
    <dbReference type="NCBI Taxonomy" id="52773"/>
    <lineage>
        <taxon>Bacteria</taxon>
        <taxon>Bacillati</taxon>
        <taxon>Actinomycetota</taxon>
        <taxon>Actinomycetes</taxon>
        <taxon>Actinomycetales</taxon>
        <taxon>Actinomycetaceae</taxon>
        <taxon>Schaalia</taxon>
    </lineage>
</organism>
<evidence type="ECO:0000256" key="1">
    <source>
        <dbReference type="SAM" id="MobiDB-lite"/>
    </source>
</evidence>
<name>A0AAP9Y810_9ACTO</name>
<feature type="transmembrane region" description="Helical" evidence="2">
    <location>
        <begin position="71"/>
        <end position="88"/>
    </location>
</feature>
<proteinExistence type="predicted"/>
<keyword evidence="2" id="KW-0812">Transmembrane</keyword>
<dbReference type="Proteomes" id="UP000595220">
    <property type="component" value="Chromosome"/>
</dbReference>
<feature type="transmembrane region" description="Helical" evidence="2">
    <location>
        <begin position="47"/>
        <end position="65"/>
    </location>
</feature>